<feature type="domain" description="Major facilitator superfamily (MFS) profile" evidence="8">
    <location>
        <begin position="1"/>
        <end position="190"/>
    </location>
</feature>
<feature type="transmembrane region" description="Helical" evidence="7">
    <location>
        <begin position="299"/>
        <end position="316"/>
    </location>
</feature>
<feature type="domain" description="Major facilitator superfamily (MFS) profile" evidence="8">
    <location>
        <begin position="218"/>
        <end position="423"/>
    </location>
</feature>
<feature type="transmembrane region" description="Helical" evidence="7">
    <location>
        <begin position="267"/>
        <end position="287"/>
    </location>
</feature>
<proteinExistence type="predicted"/>
<dbReference type="PANTHER" id="PTHR23517:SF3">
    <property type="entry name" value="INTEGRAL MEMBRANE TRANSPORT PROTEIN"/>
    <property type="match status" value="1"/>
</dbReference>
<evidence type="ECO:0000256" key="3">
    <source>
        <dbReference type="ARBA" id="ARBA00022475"/>
    </source>
</evidence>
<protein>
    <submittedName>
        <fullName evidence="9">MFS transporter</fullName>
    </submittedName>
</protein>
<dbReference type="Gene3D" id="1.20.1250.20">
    <property type="entry name" value="MFS general substrate transporter like domains"/>
    <property type="match status" value="2"/>
</dbReference>
<keyword evidence="3" id="KW-1003">Cell membrane</keyword>
<comment type="subcellular location">
    <subcellularLocation>
        <location evidence="1">Cell membrane</location>
        <topology evidence="1">Multi-pass membrane protein</topology>
    </subcellularLocation>
</comment>
<gene>
    <name evidence="9" type="ORF">AB5J58_26410</name>
</gene>
<reference evidence="9" key="1">
    <citation type="submission" date="2024-07" db="EMBL/GenBank/DDBJ databases">
        <authorList>
            <person name="Yu S.T."/>
        </authorList>
    </citation>
    <scope>NUCLEOTIDE SEQUENCE</scope>
    <source>
        <strain evidence="9">R08</strain>
    </source>
</reference>
<feature type="transmembrane region" description="Helical" evidence="7">
    <location>
        <begin position="102"/>
        <end position="121"/>
    </location>
</feature>
<evidence type="ECO:0000256" key="7">
    <source>
        <dbReference type="SAM" id="Phobius"/>
    </source>
</evidence>
<dbReference type="GO" id="GO:0022857">
    <property type="term" value="F:transmembrane transporter activity"/>
    <property type="evidence" value="ECO:0007669"/>
    <property type="project" value="InterPro"/>
</dbReference>
<sequence>MNLKELHPNLRLRIAVAFVQRFFDIMLVPLMVIHFAKLYGAATAGLMTLVVALAAITCNLVGGHLSDTYGRRPVLLGGELGACLAYLGLAFVASPAGGGNGVVMYVLYLLAACSAGTALPANDAMLVDVTTVESRTAIYTINYWSTNMAFMLGSLVGGFFYYGYFFQLLAAAGICLGAVFTTTFLGIKETAPEDGVENPRGVKSALTGYLFVVRDRVFLRLIVAALLIRSIEVQISSSIAVRLGDHFTTQDLIDLGPWHVRVNGVNMLGIMRAVNTLLVVCCALWVGKVLGKVGERRRLMGGIVVFTIGYMVWAVSGDAWTLIIATFVVTAGELMNAPVKQTLLANSVPDASRTKYMAAYGLQVRLGLLVGSLCVTISALIPAWGMAVVYALFGLAAMALYQSLFRAQDARAARVAHAVPTAG</sequence>
<dbReference type="InterPro" id="IPR050171">
    <property type="entry name" value="MFS_Transporters"/>
</dbReference>
<feature type="transmembrane region" description="Helical" evidence="7">
    <location>
        <begin position="38"/>
        <end position="62"/>
    </location>
</feature>
<dbReference type="RefSeq" id="WP_369189350.1">
    <property type="nucleotide sequence ID" value="NZ_CP163431.1"/>
</dbReference>
<feature type="transmembrane region" description="Helical" evidence="7">
    <location>
        <begin position="387"/>
        <end position="405"/>
    </location>
</feature>
<evidence type="ECO:0000256" key="6">
    <source>
        <dbReference type="ARBA" id="ARBA00023136"/>
    </source>
</evidence>
<evidence type="ECO:0000256" key="1">
    <source>
        <dbReference type="ARBA" id="ARBA00004651"/>
    </source>
</evidence>
<accession>A0AB39MB96</accession>
<feature type="transmembrane region" description="Helical" evidence="7">
    <location>
        <begin position="12"/>
        <end position="32"/>
    </location>
</feature>
<dbReference type="PROSITE" id="PS50850">
    <property type="entry name" value="MFS"/>
    <property type="match status" value="2"/>
</dbReference>
<name>A0AB39MB96_9ACTN</name>
<feature type="transmembrane region" description="Helical" evidence="7">
    <location>
        <begin position="168"/>
        <end position="187"/>
    </location>
</feature>
<dbReference type="PANTHER" id="PTHR23517">
    <property type="entry name" value="RESISTANCE PROTEIN MDTM, PUTATIVE-RELATED-RELATED"/>
    <property type="match status" value="1"/>
</dbReference>
<evidence type="ECO:0000256" key="2">
    <source>
        <dbReference type="ARBA" id="ARBA00022448"/>
    </source>
</evidence>
<feature type="transmembrane region" description="Helical" evidence="7">
    <location>
        <begin position="141"/>
        <end position="162"/>
    </location>
</feature>
<keyword evidence="6 7" id="KW-0472">Membrane</keyword>
<dbReference type="SUPFAM" id="SSF103473">
    <property type="entry name" value="MFS general substrate transporter"/>
    <property type="match status" value="1"/>
</dbReference>
<keyword evidence="5 7" id="KW-1133">Transmembrane helix</keyword>
<dbReference type="GO" id="GO:0005886">
    <property type="term" value="C:plasma membrane"/>
    <property type="evidence" value="ECO:0007669"/>
    <property type="project" value="UniProtKB-SubCell"/>
</dbReference>
<dbReference type="Pfam" id="PF07690">
    <property type="entry name" value="MFS_1"/>
    <property type="match status" value="2"/>
</dbReference>
<evidence type="ECO:0000256" key="5">
    <source>
        <dbReference type="ARBA" id="ARBA00022989"/>
    </source>
</evidence>
<feature type="transmembrane region" description="Helical" evidence="7">
    <location>
        <begin position="360"/>
        <end position="381"/>
    </location>
</feature>
<dbReference type="InterPro" id="IPR036259">
    <property type="entry name" value="MFS_trans_sf"/>
</dbReference>
<organism evidence="9">
    <name type="scientific">Streptomyces sp. R08</name>
    <dbReference type="NCBI Taxonomy" id="3238624"/>
    <lineage>
        <taxon>Bacteria</taxon>
        <taxon>Bacillati</taxon>
        <taxon>Actinomycetota</taxon>
        <taxon>Actinomycetes</taxon>
        <taxon>Kitasatosporales</taxon>
        <taxon>Streptomycetaceae</taxon>
        <taxon>Streptomyces</taxon>
    </lineage>
</organism>
<evidence type="ECO:0000256" key="4">
    <source>
        <dbReference type="ARBA" id="ARBA00022692"/>
    </source>
</evidence>
<dbReference type="InterPro" id="IPR020846">
    <property type="entry name" value="MFS_dom"/>
</dbReference>
<keyword evidence="4 7" id="KW-0812">Transmembrane</keyword>
<dbReference type="InterPro" id="IPR011701">
    <property type="entry name" value="MFS"/>
</dbReference>
<dbReference type="AlphaFoldDB" id="A0AB39MB96"/>
<evidence type="ECO:0000313" key="9">
    <source>
        <dbReference type="EMBL" id="XDQ03465.1"/>
    </source>
</evidence>
<evidence type="ECO:0000259" key="8">
    <source>
        <dbReference type="PROSITE" id="PS50850"/>
    </source>
</evidence>
<dbReference type="EMBL" id="CP163431">
    <property type="protein sequence ID" value="XDQ03465.1"/>
    <property type="molecule type" value="Genomic_DNA"/>
</dbReference>
<keyword evidence="2" id="KW-0813">Transport</keyword>
<feature type="transmembrane region" description="Helical" evidence="7">
    <location>
        <begin position="74"/>
        <end position="96"/>
    </location>
</feature>